<evidence type="ECO:0000259" key="2">
    <source>
        <dbReference type="SMART" id="SM00014"/>
    </source>
</evidence>
<keyword evidence="1" id="KW-0472">Membrane</keyword>
<feature type="transmembrane region" description="Helical" evidence="1">
    <location>
        <begin position="136"/>
        <end position="157"/>
    </location>
</feature>
<dbReference type="PANTHER" id="PTHR14969">
    <property type="entry name" value="SPHINGOSINE-1-PHOSPHATE PHOSPHOHYDROLASE"/>
    <property type="match status" value="1"/>
</dbReference>
<keyword evidence="4" id="KW-1185">Reference proteome</keyword>
<keyword evidence="1" id="KW-0812">Transmembrane</keyword>
<dbReference type="SMART" id="SM00014">
    <property type="entry name" value="acidPPc"/>
    <property type="match status" value="1"/>
</dbReference>
<dbReference type="Gene3D" id="1.20.144.10">
    <property type="entry name" value="Phosphatidic acid phosphatase type 2/haloperoxidase"/>
    <property type="match status" value="2"/>
</dbReference>
<proteinExistence type="predicted"/>
<evidence type="ECO:0000256" key="1">
    <source>
        <dbReference type="SAM" id="Phobius"/>
    </source>
</evidence>
<feature type="transmembrane region" description="Helical" evidence="1">
    <location>
        <begin position="96"/>
        <end position="115"/>
    </location>
</feature>
<sequence length="195" mass="21188">MQIDQSVLDSVLDIRTPWLTDVVTVITNLGGTVASWVITSVIVLALLARRHRAEALLVGGAMFTGQLVMSLLKLAFGRARPPEPERLVVEVTHSFPSGHAMMSSILVCVVGAVIVRLAGSPAWSRRSAPDRWRTPMLFAGLALWTLAIGLSRVYLGAHWLTDVIAGWLFGAAWAGLWIWAIDKSSRNPATEGRLP</sequence>
<reference evidence="4" key="1">
    <citation type="journal article" date="2019" name="Int. J. Syst. Evol. Microbiol.">
        <title>The Global Catalogue of Microorganisms (GCM) 10K type strain sequencing project: providing services to taxonomists for standard genome sequencing and annotation.</title>
        <authorList>
            <consortium name="The Broad Institute Genomics Platform"/>
            <consortium name="The Broad Institute Genome Sequencing Center for Infectious Disease"/>
            <person name="Wu L."/>
            <person name="Ma J."/>
        </authorList>
    </citation>
    <scope>NUCLEOTIDE SEQUENCE [LARGE SCALE GENOMIC DNA]</scope>
    <source>
        <strain evidence="4">ICMP 19430</strain>
    </source>
</reference>
<dbReference type="InterPro" id="IPR036938">
    <property type="entry name" value="PAP2/HPO_sf"/>
</dbReference>
<dbReference type="RefSeq" id="WP_378403860.1">
    <property type="nucleotide sequence ID" value="NZ_JBHTCS010000011.1"/>
</dbReference>
<protein>
    <submittedName>
        <fullName evidence="3">Phosphatase PAP2 family protein</fullName>
    </submittedName>
</protein>
<dbReference type="PANTHER" id="PTHR14969:SF13">
    <property type="entry name" value="AT30094P"/>
    <property type="match status" value="1"/>
</dbReference>
<keyword evidence="1" id="KW-1133">Transmembrane helix</keyword>
<accession>A0ABW2RWA7</accession>
<name>A0ABW2RWA7_9NOCA</name>
<dbReference type="InterPro" id="IPR000326">
    <property type="entry name" value="PAP2/HPO"/>
</dbReference>
<feature type="transmembrane region" description="Helical" evidence="1">
    <location>
        <begin position="55"/>
        <end position="76"/>
    </location>
</feature>
<dbReference type="CDD" id="cd03392">
    <property type="entry name" value="PAP2_like_2"/>
    <property type="match status" value="1"/>
</dbReference>
<organism evidence="3 4">
    <name type="scientific">Rhodococcus daqingensis</name>
    <dbReference type="NCBI Taxonomy" id="2479363"/>
    <lineage>
        <taxon>Bacteria</taxon>
        <taxon>Bacillati</taxon>
        <taxon>Actinomycetota</taxon>
        <taxon>Actinomycetes</taxon>
        <taxon>Mycobacteriales</taxon>
        <taxon>Nocardiaceae</taxon>
        <taxon>Rhodococcus</taxon>
    </lineage>
</organism>
<evidence type="ECO:0000313" key="3">
    <source>
        <dbReference type="EMBL" id="MFC7448119.1"/>
    </source>
</evidence>
<dbReference type="Proteomes" id="UP001596484">
    <property type="component" value="Unassembled WGS sequence"/>
</dbReference>
<dbReference type="SUPFAM" id="SSF48317">
    <property type="entry name" value="Acid phosphatase/Vanadium-dependent haloperoxidase"/>
    <property type="match status" value="1"/>
</dbReference>
<evidence type="ECO:0000313" key="4">
    <source>
        <dbReference type="Proteomes" id="UP001596484"/>
    </source>
</evidence>
<dbReference type="EMBL" id="JBHTCS010000011">
    <property type="protein sequence ID" value="MFC7448119.1"/>
    <property type="molecule type" value="Genomic_DNA"/>
</dbReference>
<feature type="transmembrane region" description="Helical" evidence="1">
    <location>
        <begin position="25"/>
        <end position="48"/>
    </location>
</feature>
<gene>
    <name evidence="3" type="ORF">ACFQS9_09475</name>
</gene>
<dbReference type="Pfam" id="PF01569">
    <property type="entry name" value="PAP2"/>
    <property type="match status" value="1"/>
</dbReference>
<feature type="transmembrane region" description="Helical" evidence="1">
    <location>
        <begin position="163"/>
        <end position="181"/>
    </location>
</feature>
<comment type="caution">
    <text evidence="3">The sequence shown here is derived from an EMBL/GenBank/DDBJ whole genome shotgun (WGS) entry which is preliminary data.</text>
</comment>
<feature type="domain" description="Phosphatidic acid phosphatase type 2/haloperoxidase" evidence="2">
    <location>
        <begin position="55"/>
        <end position="178"/>
    </location>
</feature>